<dbReference type="Gene3D" id="1.25.40.20">
    <property type="entry name" value="Ankyrin repeat-containing domain"/>
    <property type="match status" value="5"/>
</dbReference>
<dbReference type="SMART" id="SM00248">
    <property type="entry name" value="ANK"/>
    <property type="match status" value="12"/>
</dbReference>
<dbReference type="Pfam" id="PF13637">
    <property type="entry name" value="Ank_4"/>
    <property type="match status" value="1"/>
</dbReference>
<evidence type="ECO:0000256" key="3">
    <source>
        <dbReference type="PROSITE-ProRule" id="PRU00023"/>
    </source>
</evidence>
<gene>
    <name evidence="4" type="primary">FAC38_30</name>
</gene>
<feature type="repeat" description="ANK" evidence="3">
    <location>
        <begin position="115"/>
        <end position="147"/>
    </location>
</feature>
<feature type="repeat" description="ANK" evidence="3">
    <location>
        <begin position="383"/>
        <end position="415"/>
    </location>
</feature>
<dbReference type="InterPro" id="IPR002110">
    <property type="entry name" value="Ankyrin_rpt"/>
</dbReference>
<keyword evidence="2 3" id="KW-0040">ANK repeat</keyword>
<dbReference type="PANTHER" id="PTHR24173:SF74">
    <property type="entry name" value="ANKYRIN REPEAT DOMAIN-CONTAINING PROTEIN 16"/>
    <property type="match status" value="1"/>
</dbReference>
<dbReference type="InterPro" id="IPR036770">
    <property type="entry name" value="Ankyrin_rpt-contain_sf"/>
</dbReference>
<keyword evidence="1" id="KW-0677">Repeat</keyword>
<reference evidence="4" key="1">
    <citation type="submission" date="2020-04" db="EMBL/GenBank/DDBJ databases">
        <title>Heterologous expression of the unusual terreazepine biosynthetic gene cluster reveals a promising approach for identifying new chemical scaffolds.</title>
        <authorList>
            <person name="Caesar L.K."/>
            <person name="Rosey M.T."/>
            <person name="Vagadia P.P."/>
            <person name="Schiltz G.E."/>
            <person name="Thomas P.M."/>
            <person name="Swyers M.J."/>
            <person name="Islam M.N."/>
            <person name="Ye R.R."/>
            <person name="Wu C.C."/>
            <person name="Kelleher N.K."/>
            <person name="Keller N.P."/>
            <person name="Bok J."/>
        </authorList>
    </citation>
    <scope>NUCLEOTIDE SEQUENCE</scope>
    <source>
        <strain evidence="4">ATCC 20542</strain>
    </source>
</reference>
<dbReference type="SUPFAM" id="SSF48403">
    <property type="entry name" value="Ankyrin repeat"/>
    <property type="match status" value="2"/>
</dbReference>
<sequence>MADMNQSRVTRRRDFPLVTAIQNHDLATVRHLLDRKVSPNEPYDAPPLIHAIQHKALDIVQLLYEYHVQGYVGEHGDTEIHVAASFGHLPILEFIWHQQQGDSGQRGNLHRSNLSGQTPLHHAAASGSLDCVRFLLHEGADVNASADHGMTPLHCAAKRPRGREIAELLLEAGAQADAVTSEGESAIFTAIASHSDVISVLLRAGASLSPRKRYNETVAHLVAYHGPLSLLPVLMDAGVEMTARSTTSSTILHRAAEAGHLDTIQWILQHTGLAADEANDYGWTPLHFAVTGNHLSTVKFLVEQGADVAAVTRIPKNASALHLAAYFSGADVKLSIADETALLSYLLAQGTIDRDVSVLAGASGPGEMLLEHFYVDSENGVQDQVTPLDCAAEIGSIPKVQLLLAAGADINAQSPGKGWTVLHREAEPDAMMRFLIQNGADYRAAKPIRDLLVETGVYTEDLEGDMDWRVVAPLMKGVRRFSAVHF</sequence>
<dbReference type="PROSITE" id="PS50088">
    <property type="entry name" value="ANK_REPEAT"/>
    <property type="match status" value="4"/>
</dbReference>
<feature type="repeat" description="ANK" evidence="3">
    <location>
        <begin position="281"/>
        <end position="313"/>
    </location>
</feature>
<name>A0A7D7L996_ASPTE</name>
<evidence type="ECO:0000256" key="2">
    <source>
        <dbReference type="ARBA" id="ARBA00023043"/>
    </source>
</evidence>
<proteinExistence type="predicted"/>
<evidence type="ECO:0000256" key="1">
    <source>
        <dbReference type="ARBA" id="ARBA00022737"/>
    </source>
</evidence>
<organism evidence="4">
    <name type="scientific">Aspergillus terreus var. terreus</name>
    <dbReference type="NCBI Taxonomy" id="2081996"/>
    <lineage>
        <taxon>Eukaryota</taxon>
        <taxon>Fungi</taxon>
        <taxon>Dikarya</taxon>
        <taxon>Ascomycota</taxon>
        <taxon>Pezizomycotina</taxon>
        <taxon>Eurotiomycetes</taxon>
        <taxon>Eurotiomycetidae</taxon>
        <taxon>Eurotiales</taxon>
        <taxon>Aspergillaceae</taxon>
        <taxon>Aspergillus</taxon>
        <taxon>Aspergillus subgen. Circumdati</taxon>
    </lineage>
</organism>
<protein>
    <submittedName>
        <fullName evidence="4">ENOG410PXBM ankyrin repeat protein</fullName>
    </submittedName>
</protein>
<dbReference type="PRINTS" id="PR01415">
    <property type="entry name" value="ANKYRIN"/>
</dbReference>
<dbReference type="PANTHER" id="PTHR24173">
    <property type="entry name" value="ANKYRIN REPEAT CONTAINING"/>
    <property type="match status" value="1"/>
</dbReference>
<evidence type="ECO:0000313" key="4">
    <source>
        <dbReference type="EMBL" id="QMS79062.1"/>
    </source>
</evidence>
<dbReference type="AlphaFoldDB" id="A0A7D7L996"/>
<feature type="repeat" description="ANK" evidence="3">
    <location>
        <begin position="148"/>
        <end position="181"/>
    </location>
</feature>
<accession>A0A7D7L996</accession>
<dbReference type="PROSITE" id="PS50297">
    <property type="entry name" value="ANK_REP_REGION"/>
    <property type="match status" value="4"/>
</dbReference>
<dbReference type="Pfam" id="PF12796">
    <property type="entry name" value="Ank_2"/>
    <property type="match status" value="2"/>
</dbReference>
<dbReference type="EMBL" id="MT376588">
    <property type="protein sequence ID" value="QMS79062.1"/>
    <property type="molecule type" value="Genomic_DNA"/>
</dbReference>